<keyword evidence="2" id="KW-1185">Reference proteome</keyword>
<dbReference type="KEGG" id="snw:BBN63_18420"/>
<gene>
    <name evidence="1" type="ORF">BBN63_18420</name>
</gene>
<reference evidence="1 2" key="1">
    <citation type="submission" date="2016-11" db="EMBL/GenBank/DDBJ databases">
        <title>Complete genome sequence of Streptomyces niveus SCSIO 3406.</title>
        <authorList>
            <person name="Zhu Q."/>
            <person name="Cheng W."/>
            <person name="Song Y."/>
            <person name="Li Q."/>
            <person name="Ju J."/>
        </authorList>
    </citation>
    <scope>NUCLEOTIDE SEQUENCE [LARGE SCALE GENOMIC DNA]</scope>
    <source>
        <strain evidence="1 2">SCSIO 3406</strain>
    </source>
</reference>
<organism evidence="1 2">
    <name type="scientific">Streptomyces niveus</name>
    <name type="common">Streptomyces spheroides</name>
    <dbReference type="NCBI Taxonomy" id="193462"/>
    <lineage>
        <taxon>Bacteria</taxon>
        <taxon>Bacillati</taxon>
        <taxon>Actinomycetota</taxon>
        <taxon>Actinomycetes</taxon>
        <taxon>Kitasatosporales</taxon>
        <taxon>Streptomycetaceae</taxon>
        <taxon>Streptomyces</taxon>
    </lineage>
</organism>
<dbReference type="Proteomes" id="UP000189677">
    <property type="component" value="Chromosome"/>
</dbReference>
<evidence type="ECO:0008006" key="3">
    <source>
        <dbReference type="Google" id="ProtNLM"/>
    </source>
</evidence>
<dbReference type="RefSeq" id="WP_078076482.1">
    <property type="nucleotide sequence ID" value="NZ_CP018047.1"/>
</dbReference>
<evidence type="ECO:0000313" key="1">
    <source>
        <dbReference type="EMBL" id="AQU67901.1"/>
    </source>
</evidence>
<proteinExistence type="predicted"/>
<accession>A0A1U9QVQ5</accession>
<dbReference type="SUPFAM" id="SSF54427">
    <property type="entry name" value="NTF2-like"/>
    <property type="match status" value="1"/>
</dbReference>
<dbReference type="AlphaFoldDB" id="A0A1U9QVQ5"/>
<dbReference type="OrthoDB" id="4186450at2"/>
<dbReference type="Gene3D" id="3.10.450.50">
    <property type="match status" value="1"/>
</dbReference>
<dbReference type="EMBL" id="CP018047">
    <property type="protein sequence ID" value="AQU67901.1"/>
    <property type="molecule type" value="Genomic_DNA"/>
</dbReference>
<name>A0A1U9QVQ5_STRNV</name>
<sequence>MPLLPDTGYTPSQDELASVEAWFAAYDAHSAKRDIARMADLAVFPLNLVSDNSAGDGASAQWDREQFIGTMTHVMGESGDGDLTFDSVRTPVFLTSAMVVVFTDSTMTTATGETQQLCYADVLIKRNGEWAFQTMIQGGWGDNLS</sequence>
<evidence type="ECO:0000313" key="2">
    <source>
        <dbReference type="Proteomes" id="UP000189677"/>
    </source>
</evidence>
<protein>
    <recommendedName>
        <fullName evidence="3">DUF4440 domain-containing protein</fullName>
    </recommendedName>
</protein>
<dbReference type="InterPro" id="IPR032710">
    <property type="entry name" value="NTF2-like_dom_sf"/>
</dbReference>